<name>A0A8S1M3G0_PARPR</name>
<proteinExistence type="predicted"/>
<organism evidence="1 2">
    <name type="scientific">Paramecium primaurelia</name>
    <dbReference type="NCBI Taxonomy" id="5886"/>
    <lineage>
        <taxon>Eukaryota</taxon>
        <taxon>Sar</taxon>
        <taxon>Alveolata</taxon>
        <taxon>Ciliophora</taxon>
        <taxon>Intramacronucleata</taxon>
        <taxon>Oligohymenophorea</taxon>
        <taxon>Peniculida</taxon>
        <taxon>Parameciidae</taxon>
        <taxon>Paramecium</taxon>
    </lineage>
</organism>
<evidence type="ECO:0000313" key="1">
    <source>
        <dbReference type="EMBL" id="CAD8069574.1"/>
    </source>
</evidence>
<comment type="caution">
    <text evidence="1">The sequence shown here is derived from an EMBL/GenBank/DDBJ whole genome shotgun (WGS) entry which is preliminary data.</text>
</comment>
<keyword evidence="2" id="KW-1185">Reference proteome</keyword>
<sequence length="82" mass="9566">MLRRQLKFGVISLTNLCMRAYLNIMIVKKIIRLRFLFEFLGGNYVLYSIPNIIIIGQNAYNLKGTPNWKAAEVIKQFETGRQ</sequence>
<accession>A0A8S1M3G0</accession>
<protein>
    <submittedName>
        <fullName evidence="1">Uncharacterized protein</fullName>
    </submittedName>
</protein>
<dbReference type="AlphaFoldDB" id="A0A8S1M3G0"/>
<reference evidence="1" key="1">
    <citation type="submission" date="2021-01" db="EMBL/GenBank/DDBJ databases">
        <authorList>
            <consortium name="Genoscope - CEA"/>
            <person name="William W."/>
        </authorList>
    </citation>
    <scope>NUCLEOTIDE SEQUENCE</scope>
</reference>
<dbReference type="Proteomes" id="UP000688137">
    <property type="component" value="Unassembled WGS sequence"/>
</dbReference>
<evidence type="ECO:0000313" key="2">
    <source>
        <dbReference type="Proteomes" id="UP000688137"/>
    </source>
</evidence>
<gene>
    <name evidence="1" type="ORF">PPRIM_AZ9-3.1.T0440094</name>
</gene>
<dbReference type="EMBL" id="CAJJDM010000044">
    <property type="protein sequence ID" value="CAD8069574.1"/>
    <property type="molecule type" value="Genomic_DNA"/>
</dbReference>